<dbReference type="InterPro" id="IPR036551">
    <property type="entry name" value="Flavin_trans-like"/>
</dbReference>
<dbReference type="GO" id="GO:0015937">
    <property type="term" value="P:coenzyme A biosynthetic process"/>
    <property type="evidence" value="ECO:0007669"/>
    <property type="project" value="UniProtKB-UniRule"/>
</dbReference>
<dbReference type="InterPro" id="IPR007085">
    <property type="entry name" value="DNA/pantothenate-metab_flavo_C"/>
</dbReference>
<dbReference type="InterPro" id="IPR035929">
    <property type="entry name" value="CoaB-like_sf"/>
</dbReference>
<feature type="region of interest" description="Phosphopantothenate--cysteine ligase" evidence="3">
    <location>
        <begin position="188"/>
        <end position="409"/>
    </location>
</feature>
<evidence type="ECO:0000256" key="4">
    <source>
        <dbReference type="RuleBase" id="RU364078"/>
    </source>
</evidence>
<keyword evidence="1 3" id="KW-0210">Decarboxylase</keyword>
<comment type="catalytic activity">
    <reaction evidence="3 4">
        <text>N-[(R)-4-phosphopantothenoyl]-L-cysteine + H(+) = (R)-4'-phosphopantetheine + CO2</text>
        <dbReference type="Rhea" id="RHEA:16793"/>
        <dbReference type="ChEBI" id="CHEBI:15378"/>
        <dbReference type="ChEBI" id="CHEBI:16526"/>
        <dbReference type="ChEBI" id="CHEBI:59458"/>
        <dbReference type="ChEBI" id="CHEBI:61723"/>
        <dbReference type="EC" id="4.1.1.36"/>
    </reaction>
</comment>
<dbReference type="InterPro" id="IPR005252">
    <property type="entry name" value="CoaBC"/>
</dbReference>
<evidence type="ECO:0000313" key="8">
    <source>
        <dbReference type="Proteomes" id="UP000224130"/>
    </source>
</evidence>
<dbReference type="GO" id="GO:0071513">
    <property type="term" value="C:phosphopantothenoylcysteine decarboxylase complex"/>
    <property type="evidence" value="ECO:0007669"/>
    <property type="project" value="TreeGrafter"/>
</dbReference>
<sequence length="409" mass="41730">MRILLGVSGGIAAYKAVLLLRLLREQGHAVRVVPTASALRFVGAPTFEALSGEPVTAEVFEDVDKVQHVALGQGADLVVVAPATADLLARAAAGRADDLLTSTLLTARCPVVMAPAMHTEMWEHPATRANVATLRARGVVVVDPASGRLTGADTGPGRLPEPEEIARVALAAAERRRASTADLAGRHVVVSAGGTREPIDPVRFIGNRSSGRQGVALAAAALARGARVTLVAANLADDLLAPLRRAGADVVEVSSTAELRSAVRGAATTADVVVMAAAVADFRPATAPGAKIKKVAGRAPAPIELVENPDVLAELATDRLRAGQVVVGFAAETGDDDGTVLEHGRAKARRKGADLLVVNAVGHALGFGTADNDVTIVDGAGETVAVAAGSKREVADAVWDAVSSISSTI</sequence>
<dbReference type="Proteomes" id="UP000224130">
    <property type="component" value="Unassembled WGS sequence"/>
</dbReference>
<dbReference type="OrthoDB" id="9802554at2"/>
<comment type="catalytic activity">
    <reaction evidence="3 4">
        <text>(R)-4'-phosphopantothenate + L-cysteine + CTP = N-[(R)-4-phosphopantothenoyl]-L-cysteine + CMP + diphosphate + H(+)</text>
        <dbReference type="Rhea" id="RHEA:19397"/>
        <dbReference type="ChEBI" id="CHEBI:10986"/>
        <dbReference type="ChEBI" id="CHEBI:15378"/>
        <dbReference type="ChEBI" id="CHEBI:33019"/>
        <dbReference type="ChEBI" id="CHEBI:35235"/>
        <dbReference type="ChEBI" id="CHEBI:37563"/>
        <dbReference type="ChEBI" id="CHEBI:59458"/>
        <dbReference type="ChEBI" id="CHEBI:60377"/>
        <dbReference type="EC" id="6.3.2.5"/>
    </reaction>
</comment>
<reference evidence="7 8" key="1">
    <citation type="submission" date="2017-10" db="EMBL/GenBank/DDBJ databases">
        <title>Sequencing the genomes of 1000 actinobacteria strains.</title>
        <authorList>
            <person name="Klenk H.-P."/>
        </authorList>
    </citation>
    <scope>NUCLEOTIDE SEQUENCE [LARGE SCALE GENOMIC DNA]</scope>
    <source>
        <strain evidence="7 8">DSM 21863</strain>
    </source>
</reference>
<dbReference type="GO" id="GO:0010181">
    <property type="term" value="F:FMN binding"/>
    <property type="evidence" value="ECO:0007669"/>
    <property type="project" value="UniProtKB-UniRule"/>
</dbReference>
<dbReference type="SUPFAM" id="SSF102645">
    <property type="entry name" value="CoaB-like"/>
    <property type="match status" value="1"/>
</dbReference>
<dbReference type="SUPFAM" id="SSF52507">
    <property type="entry name" value="Homo-oligomeric flavin-containing Cys decarboxylases, HFCD"/>
    <property type="match status" value="1"/>
</dbReference>
<comment type="similarity">
    <text evidence="3 4">In the C-terminal section; belongs to the PPC synthetase family.</text>
</comment>
<comment type="cofactor">
    <cofactor evidence="3">
        <name>Mg(2+)</name>
        <dbReference type="ChEBI" id="CHEBI:18420"/>
    </cofactor>
</comment>
<evidence type="ECO:0000256" key="2">
    <source>
        <dbReference type="ARBA" id="ARBA00023239"/>
    </source>
</evidence>
<evidence type="ECO:0000259" key="5">
    <source>
        <dbReference type="Pfam" id="PF02441"/>
    </source>
</evidence>
<keyword evidence="3" id="KW-0511">Multifunctional enzyme</keyword>
<keyword evidence="3 4" id="KW-0436">Ligase</keyword>
<dbReference type="NCBIfam" id="TIGR00521">
    <property type="entry name" value="coaBC_dfp"/>
    <property type="match status" value="1"/>
</dbReference>
<dbReference type="AlphaFoldDB" id="A0A2A9EWI7"/>
<feature type="domain" description="Flavoprotein" evidence="5">
    <location>
        <begin position="1"/>
        <end position="170"/>
    </location>
</feature>
<organism evidence="7 8">
    <name type="scientific">Isoptericola jiangsuensis</name>
    <dbReference type="NCBI Taxonomy" id="548579"/>
    <lineage>
        <taxon>Bacteria</taxon>
        <taxon>Bacillati</taxon>
        <taxon>Actinomycetota</taxon>
        <taxon>Actinomycetes</taxon>
        <taxon>Micrococcales</taxon>
        <taxon>Promicromonosporaceae</taxon>
        <taxon>Isoptericola</taxon>
    </lineage>
</organism>
<dbReference type="Pfam" id="PF02441">
    <property type="entry name" value="Flavoprotein"/>
    <property type="match status" value="1"/>
</dbReference>
<dbReference type="EMBL" id="PDJJ01000001">
    <property type="protein sequence ID" value="PFG43248.1"/>
    <property type="molecule type" value="Genomic_DNA"/>
</dbReference>
<accession>A0A2A9EWI7</accession>
<feature type="domain" description="DNA/pantothenate metabolism flavoprotein C-terminal" evidence="6">
    <location>
        <begin position="183"/>
        <end position="403"/>
    </location>
</feature>
<name>A0A2A9EWI7_9MICO</name>
<dbReference type="PANTHER" id="PTHR14359">
    <property type="entry name" value="HOMO-OLIGOMERIC FLAVIN CONTAINING CYS DECARBOXYLASE FAMILY"/>
    <property type="match status" value="1"/>
</dbReference>
<dbReference type="GO" id="GO:0046872">
    <property type="term" value="F:metal ion binding"/>
    <property type="evidence" value="ECO:0007669"/>
    <property type="project" value="UniProtKB-KW"/>
</dbReference>
<protein>
    <recommendedName>
        <fullName evidence="3">Coenzyme A biosynthesis bifunctional protein CoaBC</fullName>
    </recommendedName>
    <alternativeName>
        <fullName evidence="3">DNA/pantothenate metabolism flavoprotein</fullName>
    </alternativeName>
    <alternativeName>
        <fullName evidence="3">Phosphopantothenoylcysteine synthetase/decarboxylase</fullName>
        <shortName evidence="3">PPCS-PPCDC</shortName>
    </alternativeName>
    <domain>
        <recommendedName>
            <fullName evidence="3">Phosphopantothenoylcysteine decarboxylase</fullName>
            <shortName evidence="3">PPC decarboxylase</shortName>
            <shortName evidence="3">PPC-DC</shortName>
            <ecNumber evidence="3">4.1.1.36</ecNumber>
        </recommendedName>
        <alternativeName>
            <fullName evidence="3">CoaC</fullName>
        </alternativeName>
    </domain>
    <domain>
        <recommendedName>
            <fullName evidence="3">Phosphopantothenate--cysteine ligase</fullName>
            <ecNumber evidence="3">6.3.2.5</ecNumber>
        </recommendedName>
        <alternativeName>
            <fullName evidence="3">CoaB</fullName>
        </alternativeName>
        <alternativeName>
            <fullName evidence="3">Phosphopantothenoylcysteine synthetase</fullName>
            <shortName evidence="3">PPC synthetase</shortName>
            <shortName evidence="3">PPC-S</shortName>
        </alternativeName>
    </domain>
</protein>
<comment type="caution">
    <text evidence="7">The sequence shown here is derived from an EMBL/GenBank/DDBJ whole genome shotgun (WGS) entry which is preliminary data.</text>
</comment>
<evidence type="ECO:0000313" key="7">
    <source>
        <dbReference type="EMBL" id="PFG43248.1"/>
    </source>
</evidence>
<feature type="binding site" evidence="3">
    <location>
        <position position="291"/>
    </location>
    <ligand>
        <name>CTP</name>
        <dbReference type="ChEBI" id="CHEBI:37563"/>
    </ligand>
</feature>
<keyword evidence="3" id="KW-0479">Metal-binding</keyword>
<proteinExistence type="inferred from homology"/>
<feature type="binding site" evidence="3">
    <location>
        <position position="329"/>
    </location>
    <ligand>
        <name>CTP</name>
        <dbReference type="ChEBI" id="CHEBI:37563"/>
    </ligand>
</feature>
<comment type="similarity">
    <text evidence="3 4">In the N-terminal section; belongs to the HFCD (homo-oligomeric flavin containing Cys decarboxylase) superfamily.</text>
</comment>
<feature type="binding site" evidence="3">
    <location>
        <position position="347"/>
    </location>
    <ligand>
        <name>CTP</name>
        <dbReference type="ChEBI" id="CHEBI:37563"/>
    </ligand>
</feature>
<keyword evidence="8" id="KW-1185">Reference proteome</keyword>
<comment type="pathway">
    <text evidence="3 4">Cofactor biosynthesis; coenzyme A biosynthesis; CoA from (R)-pantothenate: step 3/5.</text>
</comment>
<keyword evidence="3 4" id="KW-0288">FMN</keyword>
<comment type="caution">
    <text evidence="3">Lacks conserved residue(s) required for the propagation of feature annotation.</text>
</comment>
<keyword evidence="3" id="KW-0460">Magnesium</keyword>
<dbReference type="GO" id="GO:0015941">
    <property type="term" value="P:pantothenate catabolic process"/>
    <property type="evidence" value="ECO:0007669"/>
    <property type="project" value="InterPro"/>
</dbReference>
<feature type="binding site" evidence="3">
    <location>
        <position position="351"/>
    </location>
    <ligand>
        <name>CTP</name>
        <dbReference type="ChEBI" id="CHEBI:37563"/>
    </ligand>
</feature>
<evidence type="ECO:0000259" key="6">
    <source>
        <dbReference type="Pfam" id="PF04127"/>
    </source>
</evidence>
<feature type="binding site" evidence="3">
    <location>
        <position position="281"/>
    </location>
    <ligand>
        <name>CTP</name>
        <dbReference type="ChEBI" id="CHEBI:37563"/>
    </ligand>
</feature>
<dbReference type="GO" id="GO:0004632">
    <property type="term" value="F:phosphopantothenate--cysteine ligase activity"/>
    <property type="evidence" value="ECO:0007669"/>
    <property type="project" value="UniProtKB-UniRule"/>
</dbReference>
<dbReference type="EC" id="4.1.1.36" evidence="3"/>
<evidence type="ECO:0000256" key="3">
    <source>
        <dbReference type="HAMAP-Rule" id="MF_02225"/>
    </source>
</evidence>
<dbReference type="Pfam" id="PF04127">
    <property type="entry name" value="DFP"/>
    <property type="match status" value="1"/>
</dbReference>
<dbReference type="EC" id="6.3.2.5" evidence="3"/>
<dbReference type="RefSeq" id="WP_098463638.1">
    <property type="nucleotide sequence ID" value="NZ_PDJJ01000001.1"/>
</dbReference>
<dbReference type="PANTHER" id="PTHR14359:SF6">
    <property type="entry name" value="PHOSPHOPANTOTHENOYLCYSTEINE DECARBOXYLASE"/>
    <property type="match status" value="1"/>
</dbReference>
<dbReference type="UniPathway" id="UPA00241">
    <property type="reaction ID" value="UER00353"/>
</dbReference>
<keyword evidence="3 4" id="KW-0285">Flavoprotein</keyword>
<comment type="cofactor">
    <cofactor evidence="3">
        <name>FMN</name>
        <dbReference type="ChEBI" id="CHEBI:58210"/>
    </cofactor>
    <text evidence="3">Binds 1 FMN per subunit.</text>
</comment>
<evidence type="ECO:0000256" key="1">
    <source>
        <dbReference type="ARBA" id="ARBA00022793"/>
    </source>
</evidence>
<dbReference type="InterPro" id="IPR003382">
    <property type="entry name" value="Flavoprotein"/>
</dbReference>
<dbReference type="Gene3D" id="3.40.50.1950">
    <property type="entry name" value="Flavin prenyltransferase-like"/>
    <property type="match status" value="1"/>
</dbReference>
<dbReference type="HAMAP" id="MF_02225">
    <property type="entry name" value="CoaBC"/>
    <property type="match status" value="1"/>
</dbReference>
<comment type="pathway">
    <text evidence="3 4">Cofactor biosynthesis; coenzyme A biosynthesis; CoA from (R)-pantothenate: step 2/5.</text>
</comment>
<feature type="binding site" evidence="3">
    <location>
        <begin position="309"/>
        <end position="312"/>
    </location>
    <ligand>
        <name>CTP</name>
        <dbReference type="ChEBI" id="CHEBI:37563"/>
    </ligand>
</feature>
<keyword evidence="2 3" id="KW-0456">Lyase</keyword>
<gene>
    <name evidence="3" type="primary">coaBC</name>
    <name evidence="7" type="ORF">ATJ88_1932</name>
</gene>
<dbReference type="Gene3D" id="3.40.50.10300">
    <property type="entry name" value="CoaB-like"/>
    <property type="match status" value="1"/>
</dbReference>
<feature type="region of interest" description="Phosphopantothenoylcysteine decarboxylase" evidence="3">
    <location>
        <begin position="1"/>
        <end position="187"/>
    </location>
</feature>
<comment type="function">
    <text evidence="3">Catalyzes two sequential steps in the biosynthesis of coenzyme A. In the first step cysteine is conjugated to 4'-phosphopantothenate to form 4-phosphopantothenoylcysteine. In the second step the latter compound is decarboxylated to form 4'-phosphopantotheine.</text>
</comment>
<comment type="function">
    <text evidence="4">Catalyzes two steps in the biosynthesis of coenzyme A. In the first step cysteine is conjugated to 4'-phosphopantothenate to form 4-phosphopantothenoylcysteine, in the latter compound is decarboxylated to form 4'-phosphopantotheine.</text>
</comment>
<dbReference type="GO" id="GO:0004633">
    <property type="term" value="F:phosphopantothenoylcysteine decarboxylase activity"/>
    <property type="evidence" value="ECO:0007669"/>
    <property type="project" value="UniProtKB-UniRule"/>
</dbReference>